<keyword evidence="3" id="KW-0833">Ubl conjugation pathway</keyword>
<keyword evidence="1" id="KW-0132">Cell division</keyword>
<dbReference type="PANTHER" id="PTHR13260">
    <property type="entry name" value="ANAPHASE PROMOTING COMPLEX SUBUNIT 4 APC4"/>
    <property type="match status" value="1"/>
</dbReference>
<evidence type="ECO:0000256" key="4">
    <source>
        <dbReference type="ARBA" id="ARBA00023306"/>
    </source>
</evidence>
<dbReference type="Proteomes" id="UP001164020">
    <property type="component" value="Chromosome"/>
</dbReference>
<organism evidence="6 7">
    <name type="scientific">Jiella pelagia</name>
    <dbReference type="NCBI Taxonomy" id="2986949"/>
    <lineage>
        <taxon>Bacteria</taxon>
        <taxon>Pseudomonadati</taxon>
        <taxon>Pseudomonadota</taxon>
        <taxon>Alphaproteobacteria</taxon>
        <taxon>Hyphomicrobiales</taxon>
        <taxon>Aurantimonadaceae</taxon>
        <taxon>Jiella</taxon>
    </lineage>
</organism>
<dbReference type="EMBL" id="CP114029">
    <property type="protein sequence ID" value="WAP67553.1"/>
    <property type="molecule type" value="Genomic_DNA"/>
</dbReference>
<keyword evidence="2" id="KW-0498">Mitosis</keyword>
<keyword evidence="7" id="KW-1185">Reference proteome</keyword>
<proteinExistence type="predicted"/>
<dbReference type="Pfam" id="PF12894">
    <property type="entry name" value="ANAPC4_WD40"/>
    <property type="match status" value="1"/>
</dbReference>
<evidence type="ECO:0000256" key="1">
    <source>
        <dbReference type="ARBA" id="ARBA00022618"/>
    </source>
</evidence>
<evidence type="ECO:0000313" key="6">
    <source>
        <dbReference type="EMBL" id="WAP67553.1"/>
    </source>
</evidence>
<protein>
    <submittedName>
        <fullName evidence="6">WD40 repeat domain-containing protein</fullName>
    </submittedName>
</protein>
<accession>A0ABY7BW12</accession>
<dbReference type="PANTHER" id="PTHR13260:SF0">
    <property type="entry name" value="ANAPHASE-PROMOTING COMPLEX SUBUNIT 4"/>
    <property type="match status" value="1"/>
</dbReference>
<dbReference type="RefSeq" id="WP_268880015.1">
    <property type="nucleotide sequence ID" value="NZ_CP114029.1"/>
</dbReference>
<reference evidence="6" key="1">
    <citation type="submission" date="2022-12" db="EMBL/GenBank/DDBJ databases">
        <title>Jiella pelagia sp. nov., isolated from phosphonate enriched culture of Northwest Pacific surface seawater.</title>
        <authorList>
            <person name="Shin D.Y."/>
            <person name="Hwang C.Y."/>
        </authorList>
    </citation>
    <scope>NUCLEOTIDE SEQUENCE</scope>
    <source>
        <strain evidence="6">HL-NP1</strain>
    </source>
</reference>
<dbReference type="InterPro" id="IPR024789">
    <property type="entry name" value="APC4"/>
</dbReference>
<dbReference type="SUPFAM" id="SSF63829">
    <property type="entry name" value="Calcium-dependent phosphotriesterase"/>
    <property type="match status" value="1"/>
</dbReference>
<dbReference type="SUPFAM" id="SSF69322">
    <property type="entry name" value="Tricorn protease domain 2"/>
    <property type="match status" value="1"/>
</dbReference>
<evidence type="ECO:0000259" key="5">
    <source>
        <dbReference type="Pfam" id="PF12894"/>
    </source>
</evidence>
<dbReference type="Gene3D" id="2.130.10.10">
    <property type="entry name" value="YVTN repeat-like/Quinoprotein amine dehydrogenase"/>
    <property type="match status" value="3"/>
</dbReference>
<dbReference type="SMART" id="SM00320">
    <property type="entry name" value="WD40"/>
    <property type="match status" value="3"/>
</dbReference>
<name>A0ABY7BW12_9HYPH</name>
<feature type="domain" description="Anaphase-promoting complex subunit 4-like WD40" evidence="5">
    <location>
        <begin position="309"/>
        <end position="369"/>
    </location>
</feature>
<evidence type="ECO:0000313" key="7">
    <source>
        <dbReference type="Proteomes" id="UP001164020"/>
    </source>
</evidence>
<evidence type="ECO:0000256" key="2">
    <source>
        <dbReference type="ARBA" id="ARBA00022776"/>
    </source>
</evidence>
<dbReference type="InterPro" id="IPR015943">
    <property type="entry name" value="WD40/YVTN_repeat-like_dom_sf"/>
</dbReference>
<dbReference type="InterPro" id="IPR001680">
    <property type="entry name" value="WD40_rpt"/>
</dbReference>
<dbReference type="InterPro" id="IPR024977">
    <property type="entry name" value="Apc4-like_WD40_dom"/>
</dbReference>
<gene>
    <name evidence="6" type="ORF">OH818_18885</name>
</gene>
<keyword evidence="4" id="KW-0131">Cell cycle</keyword>
<evidence type="ECO:0000256" key="3">
    <source>
        <dbReference type="ARBA" id="ARBA00022786"/>
    </source>
</evidence>
<sequence>MNQQAMHQLTLYDLLARSWDCRAAIEAVCFSADGAAAVFAIGDGSLAIAATKDAEPAETRIRTGIDDGRSTIRRRAAPPSPLTLVTSQGGRLSCPVPFGGSDFLIGSQDGHILHMAADGQTHGTAMAFDAPIVAFDHNQKSGTTVASDGVGVLYSGDLSSLSMHETSPTGAIGAVALSPDGRHLAMTDEVAVTISLLGAPRDEGLTVPLPASAASLVWSPDGRWLACAMGRHGLCLVDVTAQSSTVLDRFPAPVRCAAFNASADALVAAGAFRITAWSMASPPMEDPRSGAMETGRRGMVTVDRVAAHPTRKLVAAAYENGQIVFAQLGLPDELVLRPAGTAVTAMAWSADGEYLAVGTADGTAALIDFPSQIFK</sequence>